<dbReference type="EMBL" id="JAWJWF010000004">
    <property type="protein sequence ID" value="KAK6634217.1"/>
    <property type="molecule type" value="Genomic_DNA"/>
</dbReference>
<evidence type="ECO:0000256" key="6">
    <source>
        <dbReference type="SAM" id="Phobius"/>
    </source>
</evidence>
<comment type="subcellular location">
    <subcellularLocation>
        <location evidence="1">Membrane</location>
        <topology evidence="1">Multi-pass membrane protein</topology>
    </subcellularLocation>
</comment>
<evidence type="ECO:0008006" key="11">
    <source>
        <dbReference type="Google" id="ProtNLM"/>
    </source>
</evidence>
<dbReference type="EMBL" id="JAWJWE010000001">
    <property type="protein sequence ID" value="KAK6645557.1"/>
    <property type="molecule type" value="Genomic_DNA"/>
</dbReference>
<comment type="similarity">
    <text evidence="2">Belongs to the TMEM170 family.</text>
</comment>
<evidence type="ECO:0000313" key="8">
    <source>
        <dbReference type="EMBL" id="KAK6645557.1"/>
    </source>
</evidence>
<evidence type="ECO:0000256" key="5">
    <source>
        <dbReference type="ARBA" id="ARBA00023136"/>
    </source>
</evidence>
<evidence type="ECO:0000313" key="7">
    <source>
        <dbReference type="EMBL" id="KAK6634217.1"/>
    </source>
</evidence>
<accession>A0AAN8SEX8</accession>
<keyword evidence="5 6" id="KW-0472">Membrane</keyword>
<evidence type="ECO:0000256" key="1">
    <source>
        <dbReference type="ARBA" id="ARBA00004141"/>
    </source>
</evidence>
<feature type="transmembrane region" description="Helical" evidence="6">
    <location>
        <begin position="35"/>
        <end position="58"/>
    </location>
</feature>
<name>A0AAN8SEX8_POLSC</name>
<feature type="transmembrane region" description="Helical" evidence="6">
    <location>
        <begin position="106"/>
        <end position="127"/>
    </location>
</feature>
<comment type="caution">
    <text evidence="8">The sequence shown here is derived from an EMBL/GenBank/DDBJ whole genome shotgun (WGS) entry which is preliminary data.</text>
</comment>
<evidence type="ECO:0000256" key="4">
    <source>
        <dbReference type="ARBA" id="ARBA00022989"/>
    </source>
</evidence>
<evidence type="ECO:0000313" key="9">
    <source>
        <dbReference type="Proteomes" id="UP001359485"/>
    </source>
</evidence>
<keyword evidence="4 6" id="KW-1133">Transmembrane helix</keyword>
<sequence>MTSNAALARAHESEQVECSFPSCSLQKFGEMWYQVFLWALFSSIFVHIIASTIAFATLRKHRFGKFFPLLVTIMGVITPVTCGAVSSAAIAFIYRSSSLQMTSLHAMFWGTGQTVTVICLSFTRILATL</sequence>
<dbReference type="AlphaFoldDB" id="A0AAN8SEX8"/>
<reference evidence="8 10" key="1">
    <citation type="submission" date="2023-10" db="EMBL/GenBank/DDBJ databases">
        <title>Genomes of two closely related lineages of the louse Polyplax serrata with different host specificities.</title>
        <authorList>
            <person name="Martinu J."/>
            <person name="Tarabai H."/>
            <person name="Stefka J."/>
            <person name="Hypsa V."/>
        </authorList>
    </citation>
    <scope>NUCLEOTIDE SEQUENCE [LARGE SCALE GENOMIC DNA]</scope>
    <source>
        <strain evidence="7">98ZLc_SE</strain>
        <strain evidence="8">HR10_N</strain>
    </source>
</reference>
<evidence type="ECO:0000313" key="10">
    <source>
        <dbReference type="Proteomes" id="UP001372834"/>
    </source>
</evidence>
<dbReference type="InterPro" id="IPR019334">
    <property type="entry name" value="TMEM170A/B/YPR153W-like"/>
</dbReference>
<dbReference type="PANTHER" id="PTHR22779:SF6">
    <property type="entry name" value="SD17342P"/>
    <property type="match status" value="1"/>
</dbReference>
<dbReference type="GO" id="GO:0016020">
    <property type="term" value="C:membrane"/>
    <property type="evidence" value="ECO:0007669"/>
    <property type="project" value="UniProtKB-SubCell"/>
</dbReference>
<proteinExistence type="inferred from homology"/>
<keyword evidence="3 6" id="KW-0812">Transmembrane</keyword>
<gene>
    <name evidence="8" type="ORF">RUM43_001834</name>
    <name evidence="7" type="ORF">RUM44_004825</name>
</gene>
<protein>
    <recommendedName>
        <fullName evidence="11">Transmembrane protein 170A</fullName>
    </recommendedName>
</protein>
<dbReference type="PANTHER" id="PTHR22779">
    <property type="entry name" value="SD17342P"/>
    <property type="match status" value="1"/>
</dbReference>
<keyword evidence="9" id="KW-1185">Reference proteome</keyword>
<dbReference type="Pfam" id="PF10190">
    <property type="entry name" value="Tmemb_170"/>
    <property type="match status" value="1"/>
</dbReference>
<dbReference type="Proteomes" id="UP001359485">
    <property type="component" value="Unassembled WGS sequence"/>
</dbReference>
<feature type="transmembrane region" description="Helical" evidence="6">
    <location>
        <begin position="70"/>
        <end position="94"/>
    </location>
</feature>
<organism evidence="8 10">
    <name type="scientific">Polyplax serrata</name>
    <name type="common">Common mouse louse</name>
    <dbReference type="NCBI Taxonomy" id="468196"/>
    <lineage>
        <taxon>Eukaryota</taxon>
        <taxon>Metazoa</taxon>
        <taxon>Ecdysozoa</taxon>
        <taxon>Arthropoda</taxon>
        <taxon>Hexapoda</taxon>
        <taxon>Insecta</taxon>
        <taxon>Pterygota</taxon>
        <taxon>Neoptera</taxon>
        <taxon>Paraneoptera</taxon>
        <taxon>Psocodea</taxon>
        <taxon>Troctomorpha</taxon>
        <taxon>Phthiraptera</taxon>
        <taxon>Anoplura</taxon>
        <taxon>Polyplacidae</taxon>
        <taxon>Polyplax</taxon>
    </lineage>
</organism>
<dbReference type="Proteomes" id="UP001372834">
    <property type="component" value="Unassembled WGS sequence"/>
</dbReference>
<evidence type="ECO:0000256" key="3">
    <source>
        <dbReference type="ARBA" id="ARBA00022692"/>
    </source>
</evidence>
<evidence type="ECO:0000256" key="2">
    <source>
        <dbReference type="ARBA" id="ARBA00006325"/>
    </source>
</evidence>